<dbReference type="HOGENOM" id="CLU_067676_2_0_11"/>
<dbReference type="EMBL" id="AGZR01000009">
    <property type="protein sequence ID" value="EPD32134.1"/>
    <property type="molecule type" value="Genomic_DNA"/>
</dbReference>
<sequence length="216" mass="23269">MTDSNISEPLTARSLEYAENYVPLSEEVAQARNNAVKAGTPVPSKGVLAFLTFIAKTIKAENVVEIGTGTGVSGLSLLQGMTGEVVLTSIDSQTEWQAQARKTFRDAGYASHHFRLIAGIALEVLDNLRDGAYDIVFVNGDELEYGEYVAQAQRLLRTGGVLVLHDALWNDLVANPKDDSDEALIIREALQAILDEESLTPTMLPLGNGLVAALKN</sequence>
<dbReference type="SUPFAM" id="SSF53335">
    <property type="entry name" value="S-adenosyl-L-methionine-dependent methyltransferases"/>
    <property type="match status" value="1"/>
</dbReference>
<organism evidence="4 5">
    <name type="scientific">Propionimicrobium lymphophilum ACS-093-V-SCH5</name>
    <dbReference type="NCBI Taxonomy" id="883161"/>
    <lineage>
        <taxon>Bacteria</taxon>
        <taxon>Bacillati</taxon>
        <taxon>Actinomycetota</taxon>
        <taxon>Actinomycetes</taxon>
        <taxon>Propionibacteriales</taxon>
        <taxon>Propionibacteriaceae</taxon>
        <taxon>Propionimicrobium</taxon>
    </lineage>
</organism>
<dbReference type="InterPro" id="IPR050362">
    <property type="entry name" value="Cation-dep_OMT"/>
</dbReference>
<evidence type="ECO:0000256" key="3">
    <source>
        <dbReference type="ARBA" id="ARBA00022691"/>
    </source>
</evidence>
<keyword evidence="2" id="KW-0808">Transferase</keyword>
<dbReference type="GO" id="GO:0032259">
    <property type="term" value="P:methylation"/>
    <property type="evidence" value="ECO:0007669"/>
    <property type="project" value="UniProtKB-KW"/>
</dbReference>
<reference evidence="4 5" key="1">
    <citation type="submission" date="2013-04" db="EMBL/GenBank/DDBJ databases">
        <title>The Genome Sequence of Propionimicrobium lymphophilum ACS-093-V-SCH5.</title>
        <authorList>
            <consortium name="The Broad Institute Genomics Platform"/>
            <person name="Earl A."/>
            <person name="Ward D."/>
            <person name="Feldgarden M."/>
            <person name="Gevers D."/>
            <person name="Saerens B."/>
            <person name="Vaneechoutte M."/>
            <person name="Walker B."/>
            <person name="Young S."/>
            <person name="Zeng Q."/>
            <person name="Gargeya S."/>
            <person name="Fitzgerald M."/>
            <person name="Haas B."/>
            <person name="Abouelleil A."/>
            <person name="Allen A.W."/>
            <person name="Alvarado L."/>
            <person name="Arachchi H.M."/>
            <person name="Berlin A.M."/>
            <person name="Chapman S.B."/>
            <person name="Gainer-Dewar J."/>
            <person name="Goldberg J."/>
            <person name="Griggs A."/>
            <person name="Gujja S."/>
            <person name="Hansen M."/>
            <person name="Howarth C."/>
            <person name="Imamovic A."/>
            <person name="Ireland A."/>
            <person name="Larimer J."/>
            <person name="McCowan C."/>
            <person name="Murphy C."/>
            <person name="Pearson M."/>
            <person name="Poon T.W."/>
            <person name="Priest M."/>
            <person name="Roberts A."/>
            <person name="Saif S."/>
            <person name="Shea T."/>
            <person name="Sisk P."/>
            <person name="Sykes S."/>
            <person name="Wortman J."/>
            <person name="Nusbaum C."/>
            <person name="Birren B."/>
        </authorList>
    </citation>
    <scope>NUCLEOTIDE SEQUENCE [LARGE SCALE GENOMIC DNA]</scope>
    <source>
        <strain evidence="4 5">ACS-093-V-SCH5</strain>
    </source>
</reference>
<dbReference type="GO" id="GO:0008171">
    <property type="term" value="F:O-methyltransferase activity"/>
    <property type="evidence" value="ECO:0007669"/>
    <property type="project" value="InterPro"/>
</dbReference>
<gene>
    <name evidence="4" type="ORF">HMPREF9306_01698</name>
</gene>
<proteinExistence type="predicted"/>
<dbReference type="CDD" id="cd02440">
    <property type="entry name" value="AdoMet_MTases"/>
    <property type="match status" value="1"/>
</dbReference>
<dbReference type="PANTHER" id="PTHR10509:SF85">
    <property type="entry name" value="O-METHYLTRANSFERASE RV1220C-RELATED"/>
    <property type="match status" value="1"/>
</dbReference>
<dbReference type="PANTHER" id="PTHR10509">
    <property type="entry name" value="O-METHYLTRANSFERASE-RELATED"/>
    <property type="match status" value="1"/>
</dbReference>
<evidence type="ECO:0008006" key="6">
    <source>
        <dbReference type="Google" id="ProtNLM"/>
    </source>
</evidence>
<keyword evidence="5" id="KW-1185">Reference proteome</keyword>
<evidence type="ECO:0000256" key="2">
    <source>
        <dbReference type="ARBA" id="ARBA00022679"/>
    </source>
</evidence>
<protein>
    <recommendedName>
        <fullName evidence="6">O-methyltransferase</fullName>
    </recommendedName>
</protein>
<dbReference type="Gene3D" id="3.40.50.150">
    <property type="entry name" value="Vaccinia Virus protein VP39"/>
    <property type="match status" value="1"/>
</dbReference>
<evidence type="ECO:0000256" key="1">
    <source>
        <dbReference type="ARBA" id="ARBA00022603"/>
    </source>
</evidence>
<evidence type="ECO:0000313" key="4">
    <source>
        <dbReference type="EMBL" id="EPD32134.1"/>
    </source>
</evidence>
<dbReference type="PROSITE" id="PS51682">
    <property type="entry name" value="SAM_OMT_I"/>
    <property type="match status" value="1"/>
</dbReference>
<dbReference type="OrthoDB" id="4774874at2"/>
<dbReference type="InterPro" id="IPR029063">
    <property type="entry name" value="SAM-dependent_MTases_sf"/>
</dbReference>
<dbReference type="Pfam" id="PF01596">
    <property type="entry name" value="Methyltransf_3"/>
    <property type="match status" value="1"/>
</dbReference>
<dbReference type="Proteomes" id="UP000014417">
    <property type="component" value="Unassembled WGS sequence"/>
</dbReference>
<dbReference type="AlphaFoldDB" id="S2WWL1"/>
<comment type="caution">
    <text evidence="4">The sequence shown here is derived from an EMBL/GenBank/DDBJ whole genome shotgun (WGS) entry which is preliminary data.</text>
</comment>
<dbReference type="PATRIC" id="fig|883161.3.peg.1684"/>
<dbReference type="InterPro" id="IPR002935">
    <property type="entry name" value="SAM_O-MeTrfase"/>
</dbReference>
<evidence type="ECO:0000313" key="5">
    <source>
        <dbReference type="Proteomes" id="UP000014417"/>
    </source>
</evidence>
<dbReference type="RefSeq" id="WP_016456509.1">
    <property type="nucleotide sequence ID" value="NZ_KE150269.1"/>
</dbReference>
<keyword evidence="1" id="KW-0489">Methyltransferase</keyword>
<accession>S2WWL1</accession>
<name>S2WWL1_9ACTN</name>
<dbReference type="GO" id="GO:0008757">
    <property type="term" value="F:S-adenosylmethionine-dependent methyltransferase activity"/>
    <property type="evidence" value="ECO:0007669"/>
    <property type="project" value="TreeGrafter"/>
</dbReference>
<dbReference type="STRING" id="883161.HMPREF9306_01698"/>
<keyword evidence="3" id="KW-0949">S-adenosyl-L-methionine</keyword>